<dbReference type="RefSeq" id="WP_257316094.1">
    <property type="nucleotide sequence ID" value="NZ_JANFDG010000016.1"/>
</dbReference>
<dbReference type="EMBL" id="JBHRSP010000001">
    <property type="protein sequence ID" value="MFC3071491.1"/>
    <property type="molecule type" value="Genomic_DNA"/>
</dbReference>
<keyword evidence="2" id="KW-1185">Reference proteome</keyword>
<gene>
    <name evidence="1" type="ORF">ACFOHH_00055</name>
</gene>
<organism evidence="1 2">
    <name type="scientific">Shinella pollutisoli</name>
    <dbReference type="NCBI Taxonomy" id="2250594"/>
    <lineage>
        <taxon>Bacteria</taxon>
        <taxon>Pseudomonadati</taxon>
        <taxon>Pseudomonadota</taxon>
        <taxon>Alphaproteobacteria</taxon>
        <taxon>Hyphomicrobiales</taxon>
        <taxon>Rhizobiaceae</taxon>
        <taxon>Shinella</taxon>
    </lineage>
</organism>
<evidence type="ECO:0000313" key="1">
    <source>
        <dbReference type="EMBL" id="MFC3071491.1"/>
    </source>
</evidence>
<sequence>MTPDQVKASYRRLMNAVGETIAIRRFTGAGHNRPRFDANVMARVVDYEPHELAGSITQGDRKLIVLVEDLIYAQVPLDLRKGDKVVVRGRELNVEAADDNTRRVQGVLIAYELQVRG</sequence>
<comment type="caution">
    <text evidence="1">The sequence shown here is derived from an EMBL/GenBank/DDBJ whole genome shotgun (WGS) entry which is preliminary data.</text>
</comment>
<reference evidence="2" key="1">
    <citation type="journal article" date="2019" name="Int. J. Syst. Evol. Microbiol.">
        <title>The Global Catalogue of Microorganisms (GCM) 10K type strain sequencing project: providing services to taxonomists for standard genome sequencing and annotation.</title>
        <authorList>
            <consortium name="The Broad Institute Genomics Platform"/>
            <consortium name="The Broad Institute Genome Sequencing Center for Infectious Disease"/>
            <person name="Wu L."/>
            <person name="Ma J."/>
        </authorList>
    </citation>
    <scope>NUCLEOTIDE SEQUENCE [LARGE SCALE GENOMIC DNA]</scope>
    <source>
        <strain evidence="2">KCTC 52677</strain>
    </source>
</reference>
<proteinExistence type="predicted"/>
<evidence type="ECO:0000313" key="2">
    <source>
        <dbReference type="Proteomes" id="UP001595377"/>
    </source>
</evidence>
<accession>A0ABV7D9C3</accession>
<dbReference type="Proteomes" id="UP001595377">
    <property type="component" value="Unassembled WGS sequence"/>
</dbReference>
<name>A0ABV7D9C3_9HYPH</name>
<protein>
    <submittedName>
        <fullName evidence="1">Uncharacterized protein</fullName>
    </submittedName>
</protein>